<evidence type="ECO:0000256" key="8">
    <source>
        <dbReference type="ARBA" id="ARBA00023163"/>
    </source>
</evidence>
<evidence type="ECO:0000256" key="6">
    <source>
        <dbReference type="ARBA" id="ARBA00022884"/>
    </source>
</evidence>
<evidence type="ECO:0000256" key="2">
    <source>
        <dbReference type="ARBA" id="ARBA00022741"/>
    </source>
</evidence>
<dbReference type="InterPro" id="IPR027417">
    <property type="entry name" value="P-loop_NTPase"/>
</dbReference>
<dbReference type="Proteomes" id="UP001501436">
    <property type="component" value="Unassembled WGS sequence"/>
</dbReference>
<comment type="subunit">
    <text evidence="9">Homohexamer. The homohexamer assembles into an open ring structure.</text>
</comment>
<organism evidence="14 15">
    <name type="scientific">Mucilaginibacter defluvii</name>
    <dbReference type="NCBI Taxonomy" id="1196019"/>
    <lineage>
        <taxon>Bacteria</taxon>
        <taxon>Pseudomonadati</taxon>
        <taxon>Bacteroidota</taxon>
        <taxon>Sphingobacteriia</taxon>
        <taxon>Sphingobacteriales</taxon>
        <taxon>Sphingobacteriaceae</taxon>
        <taxon>Mucilaginibacter</taxon>
    </lineage>
</organism>
<dbReference type="SUPFAM" id="SSF68912">
    <property type="entry name" value="Rho N-terminal domain-like"/>
    <property type="match status" value="1"/>
</dbReference>
<comment type="similarity">
    <text evidence="9 11">Belongs to the Rho family.</text>
</comment>
<protein>
    <recommendedName>
        <fullName evidence="9 10">Transcription termination factor Rho</fullName>
        <ecNumber evidence="9 10">3.6.4.-</ecNumber>
    </recommendedName>
    <alternativeName>
        <fullName evidence="9">ATP-dependent helicase Rho</fullName>
    </alternativeName>
</protein>
<dbReference type="InterPro" id="IPR011113">
    <property type="entry name" value="Rho_RNA-bd"/>
</dbReference>
<name>A0ABP9FMY6_9SPHI</name>
<keyword evidence="6 9" id="KW-0694">RNA-binding</keyword>
<dbReference type="SMART" id="SM00382">
    <property type="entry name" value="AAA"/>
    <property type="match status" value="1"/>
</dbReference>
<evidence type="ECO:0000256" key="7">
    <source>
        <dbReference type="ARBA" id="ARBA00023015"/>
    </source>
</evidence>
<evidence type="ECO:0000313" key="14">
    <source>
        <dbReference type="EMBL" id="GAA4908135.1"/>
    </source>
</evidence>
<evidence type="ECO:0000256" key="3">
    <source>
        <dbReference type="ARBA" id="ARBA00022801"/>
    </source>
</evidence>
<comment type="function">
    <text evidence="9">Facilitates transcription termination by a mechanism that involves Rho binding to the nascent RNA, activation of Rho's RNA-dependent ATPase activity, and release of the mRNA from the DNA template.</text>
</comment>
<keyword evidence="5 9" id="KW-0067">ATP-binding</keyword>
<dbReference type="InterPro" id="IPR003593">
    <property type="entry name" value="AAA+_ATPase"/>
</dbReference>
<dbReference type="RefSeq" id="WP_345329710.1">
    <property type="nucleotide sequence ID" value="NZ_BAABJI010000001.1"/>
</dbReference>
<evidence type="ECO:0000256" key="4">
    <source>
        <dbReference type="ARBA" id="ARBA00022806"/>
    </source>
</evidence>
<evidence type="ECO:0000313" key="15">
    <source>
        <dbReference type="Proteomes" id="UP001501436"/>
    </source>
</evidence>
<dbReference type="Pfam" id="PF07498">
    <property type="entry name" value="Rho_N"/>
    <property type="match status" value="1"/>
</dbReference>
<evidence type="ECO:0000256" key="10">
    <source>
        <dbReference type="NCBIfam" id="TIGR00767"/>
    </source>
</evidence>
<feature type="binding site" evidence="9">
    <location>
        <begin position="306"/>
        <end position="311"/>
    </location>
    <ligand>
        <name>ATP</name>
        <dbReference type="ChEBI" id="CHEBI:30616"/>
    </ligand>
</feature>
<dbReference type="SMART" id="SM00357">
    <property type="entry name" value="CSP"/>
    <property type="match status" value="1"/>
</dbReference>
<dbReference type="CDD" id="cd01128">
    <property type="entry name" value="rho_factor_C"/>
    <property type="match status" value="1"/>
</dbReference>
<dbReference type="NCBIfam" id="NF006886">
    <property type="entry name" value="PRK09376.1"/>
    <property type="match status" value="1"/>
</dbReference>
<dbReference type="EMBL" id="BAABJI010000001">
    <property type="protein sequence ID" value="GAA4908135.1"/>
    <property type="molecule type" value="Genomic_DNA"/>
</dbReference>
<feature type="region of interest" description="Disordered" evidence="12">
    <location>
        <begin position="137"/>
        <end position="166"/>
    </location>
</feature>
<dbReference type="InterPro" id="IPR011112">
    <property type="entry name" value="Rho-like_N"/>
</dbReference>
<feature type="domain" description="Rho RNA-BD" evidence="13">
    <location>
        <begin position="176"/>
        <end position="251"/>
    </location>
</feature>
<dbReference type="InterPro" id="IPR036269">
    <property type="entry name" value="Rho_N_sf"/>
</dbReference>
<dbReference type="SMART" id="SM00959">
    <property type="entry name" value="Rho_N"/>
    <property type="match status" value="1"/>
</dbReference>
<gene>
    <name evidence="9" type="primary">rho</name>
    <name evidence="14" type="ORF">GCM10023313_08790</name>
</gene>
<keyword evidence="15" id="KW-1185">Reference proteome</keyword>
<keyword evidence="7 9" id="KW-0805">Transcription regulation</keyword>
<dbReference type="SUPFAM" id="SSF52540">
    <property type="entry name" value="P-loop containing nucleoside triphosphate hydrolases"/>
    <property type="match status" value="1"/>
</dbReference>
<feature type="compositionally biased region" description="Basic and acidic residues" evidence="12">
    <location>
        <begin position="145"/>
        <end position="158"/>
    </location>
</feature>
<dbReference type="InterPro" id="IPR041703">
    <property type="entry name" value="Rho_factor_ATP-bd"/>
</dbReference>
<comment type="caution">
    <text evidence="14">The sequence shown here is derived from an EMBL/GenBank/DDBJ whole genome shotgun (WGS) entry which is preliminary data.</text>
</comment>
<evidence type="ECO:0000256" key="5">
    <source>
        <dbReference type="ARBA" id="ARBA00022840"/>
    </source>
</evidence>
<dbReference type="NCBIfam" id="TIGR00767">
    <property type="entry name" value="rho"/>
    <property type="match status" value="1"/>
</dbReference>
<keyword evidence="4 9" id="KW-0347">Helicase</keyword>
<reference evidence="15" key="1">
    <citation type="journal article" date="2019" name="Int. J. Syst. Evol. Microbiol.">
        <title>The Global Catalogue of Microorganisms (GCM) 10K type strain sequencing project: providing services to taxonomists for standard genome sequencing and annotation.</title>
        <authorList>
            <consortium name="The Broad Institute Genomics Platform"/>
            <consortium name="The Broad Institute Genome Sequencing Center for Infectious Disease"/>
            <person name="Wu L."/>
            <person name="Ma J."/>
        </authorList>
    </citation>
    <scope>NUCLEOTIDE SEQUENCE [LARGE SCALE GENOMIC DNA]</scope>
    <source>
        <strain evidence="15">JCM 18283</strain>
    </source>
</reference>
<evidence type="ECO:0000256" key="9">
    <source>
        <dbReference type="HAMAP-Rule" id="MF_01884"/>
    </source>
</evidence>
<keyword evidence="3 9" id="KW-0378">Hydrolase</keyword>
<dbReference type="EC" id="3.6.4.-" evidence="9 10"/>
<sequence length="543" mass="60630">MSDKIELNDKLVSELREIAKSLGIAEADELRKAQLITRIKEQQQLIEVAKAQQSIVEQNYAEKTQPAATPQADTADADDKPRKRTRSVKTATPQPARKPQVPLNDTNLFDAAEDETPAIEQVEEAPVEAVTPVQAEAAPVARQEAPAEQRPQKFERRINPNQQKQQEAINLDFDNVIINEGVLEIMPDGYGFLRSSDYNYLTSPDDIYVSQSQIKLFGLKTGDTVRGSIRPPKEGEKYFPLVRVEAINGRVPAEVRDRVPFDHLTPLFPSERLNLFTDPGNYSTRIMDLFSPIGKGQRGLIVAQPKTGKTMLLKDVANAIAKNHPEVYLIILLIDERPEEVTDMARSVRAEVVSSTFDEPAERHVKIANIVLEKAKRMVECGHDVVILLDSITRLARAYNTVAPASGKILSGGVDANALHKPKRFFGAARNIEDGGSLTIIATALTETGSKMDEVIFEEFKGTGNMELQLDRKLSNKRIFPAIDITASSTRRDDLLLDRDALQRIWILRNHLADMNSQESMEFLQSQIRGTKTNEEFLISMNS</sequence>
<comment type="caution">
    <text evidence="9">Lacks conserved residue(s) required for the propagation of feature annotation.</text>
</comment>
<dbReference type="SUPFAM" id="SSF50249">
    <property type="entry name" value="Nucleic acid-binding proteins"/>
    <property type="match status" value="1"/>
</dbReference>
<dbReference type="PROSITE" id="PS51856">
    <property type="entry name" value="RHO_RNA_BD"/>
    <property type="match status" value="1"/>
</dbReference>
<evidence type="ECO:0000259" key="13">
    <source>
        <dbReference type="PROSITE" id="PS51856"/>
    </source>
</evidence>
<dbReference type="InterPro" id="IPR000194">
    <property type="entry name" value="ATPase_F1/V1/A1_a/bsu_nucl-bd"/>
</dbReference>
<keyword evidence="8 9" id="KW-0804">Transcription</keyword>
<dbReference type="InterPro" id="IPR004665">
    <property type="entry name" value="Term_rho"/>
</dbReference>
<dbReference type="PANTHER" id="PTHR46425:SF1">
    <property type="entry name" value="TRANSCRIPTION TERMINATION FACTOR RHO"/>
    <property type="match status" value="1"/>
</dbReference>
<dbReference type="PANTHER" id="PTHR46425">
    <property type="entry name" value="TRANSCRIPTION TERMINATION FACTOR RHO"/>
    <property type="match status" value="1"/>
</dbReference>
<evidence type="ECO:0000256" key="12">
    <source>
        <dbReference type="SAM" id="MobiDB-lite"/>
    </source>
</evidence>
<evidence type="ECO:0000256" key="1">
    <source>
        <dbReference type="ARBA" id="ARBA00022472"/>
    </source>
</evidence>
<dbReference type="Pfam" id="PF07497">
    <property type="entry name" value="Rho_RNA_bind"/>
    <property type="match status" value="1"/>
</dbReference>
<feature type="compositionally biased region" description="Low complexity" evidence="12">
    <location>
        <begin position="63"/>
        <end position="74"/>
    </location>
</feature>
<dbReference type="Gene3D" id="3.40.50.300">
    <property type="entry name" value="P-loop containing nucleotide triphosphate hydrolases"/>
    <property type="match status" value="1"/>
</dbReference>
<keyword evidence="1 9" id="KW-0806">Transcription termination</keyword>
<feature type="binding site" evidence="9">
    <location>
        <begin position="294"/>
        <end position="299"/>
    </location>
    <ligand>
        <name>ATP</name>
        <dbReference type="ChEBI" id="CHEBI:30616"/>
    </ligand>
</feature>
<evidence type="ECO:0000256" key="11">
    <source>
        <dbReference type="PROSITE-ProRule" id="PRU01203"/>
    </source>
</evidence>
<dbReference type="InterPro" id="IPR011129">
    <property type="entry name" value="CSD"/>
</dbReference>
<proteinExistence type="inferred from homology"/>
<accession>A0ABP9FMY6</accession>
<feature type="region of interest" description="Disordered" evidence="12">
    <location>
        <begin position="60"/>
        <end position="104"/>
    </location>
</feature>
<dbReference type="InterPro" id="IPR012340">
    <property type="entry name" value="NA-bd_OB-fold"/>
</dbReference>
<dbReference type="CDD" id="cd04459">
    <property type="entry name" value="Rho_CSD"/>
    <property type="match status" value="1"/>
</dbReference>
<dbReference type="HAMAP" id="MF_01884">
    <property type="entry name" value="Rho"/>
    <property type="match status" value="1"/>
</dbReference>
<feature type="binding site" evidence="9">
    <location>
        <position position="337"/>
    </location>
    <ligand>
        <name>ATP</name>
        <dbReference type="ChEBI" id="CHEBI:30616"/>
    </ligand>
</feature>
<dbReference type="Pfam" id="PF00006">
    <property type="entry name" value="ATP-synt_ab"/>
    <property type="match status" value="1"/>
</dbReference>
<keyword evidence="2 9" id="KW-0547">Nucleotide-binding</keyword>
<dbReference type="Gene3D" id="2.40.50.140">
    <property type="entry name" value="Nucleic acid-binding proteins"/>
    <property type="match status" value="1"/>
</dbReference>